<dbReference type="RefSeq" id="WP_380430220.1">
    <property type="nucleotide sequence ID" value="NZ_JBHSAC010000025.1"/>
</dbReference>
<organism evidence="1 2">
    <name type="scientific">Streptococcus dentapri</name>
    <dbReference type="NCBI Taxonomy" id="573564"/>
    <lineage>
        <taxon>Bacteria</taxon>
        <taxon>Bacillati</taxon>
        <taxon>Bacillota</taxon>
        <taxon>Bacilli</taxon>
        <taxon>Lactobacillales</taxon>
        <taxon>Streptococcaceae</taxon>
        <taxon>Streptococcus</taxon>
    </lineage>
</organism>
<keyword evidence="2" id="KW-1185">Reference proteome</keyword>
<reference evidence="2" key="1">
    <citation type="journal article" date="2019" name="Int. J. Syst. Evol. Microbiol.">
        <title>The Global Catalogue of Microorganisms (GCM) 10K type strain sequencing project: providing services to taxonomists for standard genome sequencing and annotation.</title>
        <authorList>
            <consortium name="The Broad Institute Genomics Platform"/>
            <consortium name="The Broad Institute Genome Sequencing Center for Infectious Disease"/>
            <person name="Wu L."/>
            <person name="Ma J."/>
        </authorList>
    </citation>
    <scope>NUCLEOTIDE SEQUENCE [LARGE SCALE GENOMIC DNA]</scope>
    <source>
        <strain evidence="2">CCUG 58728</strain>
    </source>
</reference>
<gene>
    <name evidence="1" type="ORF">ACFOSE_02770</name>
</gene>
<evidence type="ECO:0000313" key="1">
    <source>
        <dbReference type="EMBL" id="MFC3931716.1"/>
    </source>
</evidence>
<evidence type="ECO:0000313" key="2">
    <source>
        <dbReference type="Proteomes" id="UP001595901"/>
    </source>
</evidence>
<comment type="caution">
    <text evidence="1">The sequence shown here is derived from an EMBL/GenBank/DDBJ whole genome shotgun (WGS) entry which is preliminary data.</text>
</comment>
<sequence length="119" mass="12659">MSDNDKAALKAKINQAESLSAQASAKAEAIMKAILLVSRASTKVEWTLKSHSNIKENYKLAGKPYADMSENEEKIATTASKDLDGKRDDLLADLQSAYSAAKTNADIASASVAALKSQL</sequence>
<dbReference type="EMBL" id="JBHSAC010000025">
    <property type="protein sequence ID" value="MFC3931716.1"/>
    <property type="molecule type" value="Genomic_DNA"/>
</dbReference>
<dbReference type="Proteomes" id="UP001595901">
    <property type="component" value="Unassembled WGS sequence"/>
</dbReference>
<protein>
    <submittedName>
        <fullName evidence="1">Uncharacterized protein</fullName>
    </submittedName>
</protein>
<name>A0ABV8D058_9STRE</name>
<proteinExistence type="predicted"/>
<accession>A0ABV8D058</accession>